<feature type="coiled-coil region" evidence="1">
    <location>
        <begin position="1112"/>
        <end position="1146"/>
    </location>
</feature>
<reference evidence="3 4" key="1">
    <citation type="submission" date="2019-07" db="EMBL/GenBank/DDBJ databases">
        <title>Annotation for the trematode Paragonimus westermani.</title>
        <authorList>
            <person name="Choi Y.-J."/>
        </authorList>
    </citation>
    <scope>NUCLEOTIDE SEQUENCE [LARGE SCALE GENOMIC DNA]</scope>
    <source>
        <strain evidence="3">180907_Pwestermani</strain>
    </source>
</reference>
<feature type="compositionally biased region" description="Basic and acidic residues" evidence="2">
    <location>
        <begin position="1004"/>
        <end position="1015"/>
    </location>
</feature>
<protein>
    <recommendedName>
        <fullName evidence="5">C2 domain-containing protein</fullName>
    </recommendedName>
</protein>
<name>A0A8T0D3C9_9TREM</name>
<feature type="region of interest" description="Disordered" evidence="2">
    <location>
        <begin position="589"/>
        <end position="702"/>
    </location>
</feature>
<dbReference type="InterPro" id="IPR035892">
    <property type="entry name" value="C2_domain_sf"/>
</dbReference>
<proteinExistence type="predicted"/>
<evidence type="ECO:0000256" key="1">
    <source>
        <dbReference type="SAM" id="Coils"/>
    </source>
</evidence>
<feature type="compositionally biased region" description="Basic and acidic residues" evidence="2">
    <location>
        <begin position="676"/>
        <end position="690"/>
    </location>
</feature>
<feature type="compositionally biased region" description="Polar residues" evidence="2">
    <location>
        <begin position="825"/>
        <end position="870"/>
    </location>
</feature>
<dbReference type="AlphaFoldDB" id="A0A8T0D3C9"/>
<feature type="compositionally biased region" description="Basic and acidic residues" evidence="2">
    <location>
        <begin position="526"/>
        <end position="537"/>
    </location>
</feature>
<feature type="region of interest" description="Disordered" evidence="2">
    <location>
        <begin position="452"/>
        <end position="537"/>
    </location>
</feature>
<dbReference type="EMBL" id="JTDF01021055">
    <property type="protein sequence ID" value="KAF8562350.1"/>
    <property type="molecule type" value="Genomic_DNA"/>
</dbReference>
<sequence length="1172" mass="127340">MALAGGVPKIVSVRVQKAEHLRIVPKDGKQKKITQKWKVQFLGFKKSASTESVLAPAGNPVWDYEVTLKVAVRGGPVALLVTDSEDHHVGQVVIPVSSMPPRPTNSYERPTDASRLRVSDLEPTKKVSNPLGTLYYWVWVEEYRAVDDVKSSRGSVLSLSSLKRSKKSGSVANALNYSGSVLSLSSSQSELKGEKKKHHLFKKKHAKDSLKAAAILSQSPTLGLKPAIDSQQFLRSSNSVFDPTGRGSQQYGYDPNHDDHDGSVLGAYSDLNGSELYTMGGTNRPSSSGLETFGTVSHTPVMSVPNPDSPPQILSPLAPKRMSTVRGEDVQADAVSGPTEDITTRDSEVLKPALLRIEPTSCSTEGDVEVVVYGVGLTEEVMRYASVLVDGITVQRHDWFIEESPSGQPGHYELRIQMPERPTGRCYIELETMSHGRLRCPQEFVYVQAAAAPSSGVSKTGSSTDMRSNVSPKPDNPKTSEMNRPSSLSRMSSQRSSLSVVDRRSTRRDRRVLGAPSNEGLGENTSELRETDNGSRSKAELHRVDLVDHGASSVNPINITSALDRRESVTSGLVRRGSQRGSLIMLDRRSTRRRELNPLTETESEIPPVGKEHNGTPNSLRTVSSSEGSESTRNSTVSPHTSFRRAGSQRAPIVMLDRRSTRRGRTQQNDGANCNAKERIDDGPEKDKIVPNEFQPAQPHQSSIPVCDVFEKSNVKPVIGTSPNVSISDAYNPSQPPKVADGAECEVVREHSTKPNLQDCTVDGINRIVPPSEPFDVAPSWKANKNIPIDPTPKLSTVDIEPFKSNLVPTESSFGPIGILKVNTSMPSSEENATSKVTSEPASSTDLPVRSDQPSLSSVNYPTVQPKLSNSPMVVRSSSTKSSLHVSSNSVSDTDALHASVNERSDLSSSFNDEVSTEDGIEEVLKSANYSGTGELVPESSNVQKQCLRPDYDSYGKEQRSPTEKSGLSQPLSNVDSGLSSIPESIDPFTRVSPQRPGANMLDPRTDWLSEHSPEDISSTAALAGKSHHSGDQPRTASRSIDPGKKPEVTDSSESSEPDEPLKSSGGVLRDSRRSDASGQSTNGLNDGLKLENEDGLNDGLKLENEGLRTMVKESNVVIDSLKKHIIELEQQLSFQSAEVQRVSNDLCTLRNRLLRDGATKYLEKKTSRSVM</sequence>
<gene>
    <name evidence="3" type="ORF">P879_06151</name>
</gene>
<feature type="compositionally biased region" description="Low complexity" evidence="2">
    <location>
        <begin position="484"/>
        <end position="500"/>
    </location>
</feature>
<keyword evidence="4" id="KW-1185">Reference proteome</keyword>
<accession>A0A8T0D3C9</accession>
<dbReference type="OrthoDB" id="6285180at2759"/>
<evidence type="ECO:0008006" key="5">
    <source>
        <dbReference type="Google" id="ProtNLM"/>
    </source>
</evidence>
<feature type="compositionally biased region" description="Polar residues" evidence="2">
    <location>
        <begin position="455"/>
        <end position="483"/>
    </location>
</feature>
<comment type="caution">
    <text evidence="3">The sequence shown here is derived from an EMBL/GenBank/DDBJ whole genome shotgun (WGS) entry which is preliminary data.</text>
</comment>
<feature type="compositionally biased region" description="Low complexity" evidence="2">
    <location>
        <begin position="619"/>
        <end position="636"/>
    </location>
</feature>
<feature type="region of interest" description="Disordered" evidence="2">
    <location>
        <begin position="825"/>
        <end position="1096"/>
    </location>
</feature>
<evidence type="ECO:0000256" key="2">
    <source>
        <dbReference type="SAM" id="MobiDB-lite"/>
    </source>
</evidence>
<organism evidence="3 4">
    <name type="scientific">Paragonimus westermani</name>
    <dbReference type="NCBI Taxonomy" id="34504"/>
    <lineage>
        <taxon>Eukaryota</taxon>
        <taxon>Metazoa</taxon>
        <taxon>Spiralia</taxon>
        <taxon>Lophotrochozoa</taxon>
        <taxon>Platyhelminthes</taxon>
        <taxon>Trematoda</taxon>
        <taxon>Digenea</taxon>
        <taxon>Plagiorchiida</taxon>
        <taxon>Troglotremata</taxon>
        <taxon>Troglotrematidae</taxon>
        <taxon>Paragonimus</taxon>
    </lineage>
</organism>
<keyword evidence="1" id="KW-0175">Coiled coil</keyword>
<dbReference type="Proteomes" id="UP000699462">
    <property type="component" value="Unassembled WGS sequence"/>
</dbReference>
<dbReference type="SUPFAM" id="SSF49562">
    <property type="entry name" value="C2 domain (Calcium/lipid-binding domain, CaLB)"/>
    <property type="match status" value="1"/>
</dbReference>
<evidence type="ECO:0000313" key="4">
    <source>
        <dbReference type="Proteomes" id="UP000699462"/>
    </source>
</evidence>
<feature type="compositionally biased region" description="Polar residues" evidence="2">
    <location>
        <begin position="964"/>
        <end position="983"/>
    </location>
</feature>
<evidence type="ECO:0000313" key="3">
    <source>
        <dbReference type="EMBL" id="KAF8562350.1"/>
    </source>
</evidence>
<feature type="compositionally biased region" description="Low complexity" evidence="2">
    <location>
        <begin position="871"/>
        <end position="892"/>
    </location>
</feature>
<feature type="compositionally biased region" description="Basic and acidic residues" evidence="2">
    <location>
        <begin position="948"/>
        <end position="963"/>
    </location>
</feature>
<feature type="region of interest" description="Disordered" evidence="2">
    <location>
        <begin position="95"/>
        <end position="114"/>
    </location>
</feature>